<sequence length="809" mass="91850">MDEAVRNRKKKKKFEFLDNDVCRHLNNHNLCLENNVIHYCPRAGKIFTRLNLRDYFLSFILPNNDRLFSDDFLDDCQIYNFVASGQTSTSLGNFTAADSYTSVAQVPDLQAYSTVAVSDLSNESLLFSQISTTAYYYTSDLNYYGLESGQNLFETDEISYGNAVKSQERKYPPIKTSPPELPGQRTALTERKVLFTTVSVTSDLVPPDSPNLSASPTVPIWSGGNKPSRVITGQLVGDPKLNKKECKGDIKTKLNEFFTYNDVTRQKSNGYVKLKIEGSLTSPYKPTTIENAKEMSLEYTPATISSLRSQIIERETIKDRFVKADTEKTAASAPPSGGERTRLTSATQMPRDILETIKVTAVDNFTTMFKNLEKNEDASNKLLRVSGNSRGESFTTDYDVATNSKSVEKIEKKELTKVFKKLPQKNYTTNDDPTSLKTLEETSDRATNPTAALKNLSRGNTISSGISHDLPITNASEEIVERTTQYDKKIASFLDEDKRKQKPNTTVIPFSYIFTYQKSGFLLEVKETVAVSKADEGNSFEIDVKNINVTKLTSRTWDQRTRNKTQNKVKLHLQEFSGARRKEKTIEPLKNYLSAEGNCQTPNCRQQNTTDYANKSSEDQCCWGGHNFDASRNDIKISKVTVKASSKPDDRFRDKKYEKLRYEETRWPYFPTSLAATSNTPTSSLKNYHEGHNQSSQTLQVPDQSPKNYIRLKYGPKKVEGFWNYHSTEAVRTNRPPLARGRRVFIEPVRAWRKNPPGSSVAQHNYEAPIKRISSEGITVTEYWEKKKWEYKETVISLDFLDRKVPCPL</sequence>
<evidence type="ECO:0000313" key="2">
    <source>
        <dbReference type="EMBL" id="VDD96775.1"/>
    </source>
</evidence>
<gene>
    <name evidence="2" type="ORF">EVEC_LOCUS11526</name>
</gene>
<protein>
    <submittedName>
        <fullName evidence="4">BTB domain-containing protein</fullName>
    </submittedName>
</protein>
<reference evidence="4" key="1">
    <citation type="submission" date="2017-02" db="UniProtKB">
        <authorList>
            <consortium name="WormBaseParasite"/>
        </authorList>
    </citation>
    <scope>IDENTIFICATION</scope>
</reference>
<keyword evidence="3" id="KW-1185">Reference proteome</keyword>
<feature type="region of interest" description="Disordered" evidence="1">
    <location>
        <begin position="426"/>
        <end position="456"/>
    </location>
</feature>
<reference evidence="2 3" key="2">
    <citation type="submission" date="2018-10" db="EMBL/GenBank/DDBJ databases">
        <authorList>
            <consortium name="Pathogen Informatics"/>
        </authorList>
    </citation>
    <scope>NUCLEOTIDE SEQUENCE [LARGE SCALE GENOMIC DNA]</scope>
</reference>
<dbReference type="OrthoDB" id="5875488at2759"/>
<dbReference type="Proteomes" id="UP000274131">
    <property type="component" value="Unassembled WGS sequence"/>
</dbReference>
<evidence type="ECO:0000313" key="4">
    <source>
        <dbReference type="WBParaSite" id="EVEC_0001232001-mRNA-1"/>
    </source>
</evidence>
<evidence type="ECO:0000256" key="1">
    <source>
        <dbReference type="SAM" id="MobiDB-lite"/>
    </source>
</evidence>
<dbReference type="WBParaSite" id="EVEC_0001232001-mRNA-1">
    <property type="protein sequence ID" value="EVEC_0001232001-mRNA-1"/>
    <property type="gene ID" value="EVEC_0001232001"/>
</dbReference>
<accession>A0A0N4VMY0</accession>
<evidence type="ECO:0000313" key="3">
    <source>
        <dbReference type="Proteomes" id="UP000274131"/>
    </source>
</evidence>
<organism evidence="4">
    <name type="scientific">Enterobius vermicularis</name>
    <name type="common">Human pinworm</name>
    <dbReference type="NCBI Taxonomy" id="51028"/>
    <lineage>
        <taxon>Eukaryota</taxon>
        <taxon>Metazoa</taxon>
        <taxon>Ecdysozoa</taxon>
        <taxon>Nematoda</taxon>
        <taxon>Chromadorea</taxon>
        <taxon>Rhabditida</taxon>
        <taxon>Spirurina</taxon>
        <taxon>Oxyuridomorpha</taxon>
        <taxon>Oxyuroidea</taxon>
        <taxon>Oxyuridae</taxon>
        <taxon>Enterobius</taxon>
    </lineage>
</organism>
<dbReference type="EMBL" id="UXUI01012226">
    <property type="protein sequence ID" value="VDD96775.1"/>
    <property type="molecule type" value="Genomic_DNA"/>
</dbReference>
<dbReference type="AlphaFoldDB" id="A0A0N4VMY0"/>
<name>A0A0N4VMY0_ENTVE</name>
<proteinExistence type="predicted"/>
<feature type="compositionally biased region" description="Polar residues" evidence="1">
    <location>
        <begin position="426"/>
        <end position="437"/>
    </location>
</feature>